<dbReference type="OrthoDB" id="7433254at2759"/>
<keyword evidence="2" id="KW-1185">Reference proteome</keyword>
<protein>
    <submittedName>
        <fullName evidence="3">Uncharacterized protein LOC113404491</fullName>
    </submittedName>
</protein>
<dbReference type="Proteomes" id="UP001652626">
    <property type="component" value="Chromosome 5"/>
</dbReference>
<keyword evidence="1" id="KW-0175">Coiled coil</keyword>
<sequence length="229" mass="26427">MSCTNNTEAFSQYLQSMVKLEELQKMTEDLDKELEDSQRVMSEIKTIFNTIPNVQNNIPQQNNSLRHEDLSQFIVASVPKLIMPDMPDSTVDIDLDNVIASMKGYAEDLRKNFVLPNPQQEHPNKVFENLDLDQYASSLDELSKQLMNMKLNKNGEGIKRNKELEAKLDQLCEDVNMFTKMVQSKAKLSESNKSWTTTHHSNMALQYDNMINKLLLCINEVTYLMKNKN</sequence>
<dbReference type="OMA" id="FTQMVQA"/>
<organism evidence="2 3">
    <name type="scientific">Vanessa tameamea</name>
    <name type="common">Kamehameha butterfly</name>
    <dbReference type="NCBI Taxonomy" id="334116"/>
    <lineage>
        <taxon>Eukaryota</taxon>
        <taxon>Metazoa</taxon>
        <taxon>Ecdysozoa</taxon>
        <taxon>Arthropoda</taxon>
        <taxon>Hexapoda</taxon>
        <taxon>Insecta</taxon>
        <taxon>Pterygota</taxon>
        <taxon>Neoptera</taxon>
        <taxon>Endopterygota</taxon>
        <taxon>Lepidoptera</taxon>
        <taxon>Glossata</taxon>
        <taxon>Ditrysia</taxon>
        <taxon>Papilionoidea</taxon>
        <taxon>Nymphalidae</taxon>
        <taxon>Nymphalinae</taxon>
        <taxon>Vanessa</taxon>
    </lineage>
</organism>
<name>A0A8B8IVM4_VANTA</name>
<accession>A0A8B8IVM4</accession>
<dbReference type="RefSeq" id="XP_026501188.2">
    <property type="nucleotide sequence ID" value="XM_026645403.2"/>
</dbReference>
<reference evidence="3" key="1">
    <citation type="submission" date="2025-08" db="UniProtKB">
        <authorList>
            <consortium name="RefSeq"/>
        </authorList>
    </citation>
    <scope>IDENTIFICATION</scope>
    <source>
        <tissue evidence="3">Whole body</tissue>
    </source>
</reference>
<evidence type="ECO:0000256" key="1">
    <source>
        <dbReference type="SAM" id="Coils"/>
    </source>
</evidence>
<feature type="coiled-coil region" evidence="1">
    <location>
        <begin position="132"/>
        <end position="181"/>
    </location>
</feature>
<dbReference type="GeneID" id="113404491"/>
<gene>
    <name evidence="3" type="primary">LOC113404491</name>
</gene>
<evidence type="ECO:0000313" key="2">
    <source>
        <dbReference type="Proteomes" id="UP001652626"/>
    </source>
</evidence>
<evidence type="ECO:0000313" key="3">
    <source>
        <dbReference type="RefSeq" id="XP_026501188.2"/>
    </source>
</evidence>
<proteinExistence type="predicted"/>